<dbReference type="SUPFAM" id="SSF109854">
    <property type="entry name" value="DinB/YfiT-like putative metalloenzymes"/>
    <property type="match status" value="1"/>
</dbReference>
<dbReference type="Proteomes" id="UP001224359">
    <property type="component" value="Unassembled WGS sequence"/>
</dbReference>
<dbReference type="Gene3D" id="1.20.120.450">
    <property type="entry name" value="dinb family like domain"/>
    <property type="match status" value="1"/>
</dbReference>
<evidence type="ECO:0000313" key="4">
    <source>
        <dbReference type="Proteomes" id="UP001224359"/>
    </source>
</evidence>
<dbReference type="EMBL" id="JAUSTQ010000003">
    <property type="protein sequence ID" value="MDQ0158942.1"/>
    <property type="molecule type" value="Genomic_DNA"/>
</dbReference>
<protein>
    <submittedName>
        <fullName evidence="3">Damage-inducible protein DinB</fullName>
    </submittedName>
</protein>
<proteinExistence type="inferred from homology"/>
<dbReference type="InterPro" id="IPR034660">
    <property type="entry name" value="DinB/YfiT-like"/>
</dbReference>
<accession>A0ABT9VDE5</accession>
<keyword evidence="4" id="KW-1185">Reference proteome</keyword>
<name>A0ABT9VDE5_9BACI</name>
<comment type="similarity">
    <text evidence="1">Belongs to the DinB family.</text>
</comment>
<evidence type="ECO:0000313" key="3">
    <source>
        <dbReference type="EMBL" id="MDQ0158942.1"/>
    </source>
</evidence>
<dbReference type="PANTHER" id="PTHR37302">
    <property type="entry name" value="SLR1116 PROTEIN"/>
    <property type="match status" value="1"/>
</dbReference>
<dbReference type="PANTHER" id="PTHR37302:SF3">
    <property type="entry name" value="DAMAGE-INDUCIBLE PROTEIN DINB"/>
    <property type="match status" value="1"/>
</dbReference>
<comment type="caution">
    <text evidence="3">The sequence shown here is derived from an EMBL/GenBank/DDBJ whole genome shotgun (WGS) entry which is preliminary data.</text>
</comment>
<gene>
    <name evidence="3" type="ORF">J2S77_000906</name>
</gene>
<sequence>MEHFKNMFNHLYWSNNKILECLHNNDNKNARRLFAHILYAEQVWFARLKKETSPLSSLWVEDINVAECAKLAYENELSYTTYINQLNNSDLEQSITYQNSQGLEFETPIKEVLTHVVLHGQYHRGQINLHLRINGDKPVNVDYITYNRNR</sequence>
<dbReference type="RefSeq" id="WP_306975050.1">
    <property type="nucleotide sequence ID" value="NZ_JAUSTQ010000003.1"/>
</dbReference>
<evidence type="ECO:0000256" key="1">
    <source>
        <dbReference type="ARBA" id="ARBA00008635"/>
    </source>
</evidence>
<keyword evidence="2" id="KW-0479">Metal-binding</keyword>
<evidence type="ECO:0000256" key="2">
    <source>
        <dbReference type="ARBA" id="ARBA00022723"/>
    </source>
</evidence>
<reference evidence="3 4" key="1">
    <citation type="submission" date="2023-07" db="EMBL/GenBank/DDBJ databases">
        <title>Genomic Encyclopedia of Type Strains, Phase IV (KMG-IV): sequencing the most valuable type-strain genomes for metagenomic binning, comparative biology and taxonomic classification.</title>
        <authorList>
            <person name="Goeker M."/>
        </authorList>
    </citation>
    <scope>NUCLEOTIDE SEQUENCE [LARGE SCALE GENOMIC DNA]</scope>
    <source>
        <strain evidence="3 4">DSM 16460</strain>
    </source>
</reference>
<dbReference type="Pfam" id="PF05163">
    <property type="entry name" value="DinB"/>
    <property type="match status" value="1"/>
</dbReference>
<organism evidence="3 4">
    <name type="scientific">Alkalibacillus salilacus</name>
    <dbReference type="NCBI Taxonomy" id="284582"/>
    <lineage>
        <taxon>Bacteria</taxon>
        <taxon>Bacillati</taxon>
        <taxon>Bacillota</taxon>
        <taxon>Bacilli</taxon>
        <taxon>Bacillales</taxon>
        <taxon>Bacillaceae</taxon>
        <taxon>Alkalibacillus</taxon>
    </lineage>
</organism>
<dbReference type="InterPro" id="IPR007837">
    <property type="entry name" value="DinB"/>
</dbReference>